<keyword evidence="2 6" id="KW-0678">Repressor</keyword>
<keyword evidence="9" id="KW-1185">Reference proteome</keyword>
<protein>
    <recommendedName>
        <fullName evidence="6">Transcription repressor</fullName>
    </recommendedName>
    <alternativeName>
        <fullName evidence="6">Ovate family protein</fullName>
    </alternativeName>
</protein>
<dbReference type="NCBIfam" id="TIGR01568">
    <property type="entry name" value="A_thal_3678"/>
    <property type="match status" value="1"/>
</dbReference>
<dbReference type="GO" id="GO:0045892">
    <property type="term" value="P:negative regulation of DNA-templated transcription"/>
    <property type="evidence" value="ECO:0007669"/>
    <property type="project" value="UniProtKB-UniRule"/>
</dbReference>
<accession>A0AAV2FHR7</accession>
<dbReference type="InterPro" id="IPR006458">
    <property type="entry name" value="Ovate_C"/>
</dbReference>
<dbReference type="AlphaFoldDB" id="A0AAV2FHR7"/>
<evidence type="ECO:0000256" key="2">
    <source>
        <dbReference type="ARBA" id="ARBA00022491"/>
    </source>
</evidence>
<evidence type="ECO:0000313" key="8">
    <source>
        <dbReference type="EMBL" id="CAL1397554.1"/>
    </source>
</evidence>
<keyword evidence="3 6" id="KW-0805">Transcription regulation</keyword>
<dbReference type="Pfam" id="PF04844">
    <property type="entry name" value="Ovate"/>
    <property type="match status" value="1"/>
</dbReference>
<dbReference type="PANTHER" id="PTHR33057">
    <property type="entry name" value="TRANSCRIPTION REPRESSOR OFP7-RELATED"/>
    <property type="match status" value="1"/>
</dbReference>
<evidence type="ECO:0000256" key="5">
    <source>
        <dbReference type="ARBA" id="ARBA00023242"/>
    </source>
</evidence>
<dbReference type="GO" id="GO:0005634">
    <property type="term" value="C:nucleus"/>
    <property type="evidence" value="ECO:0007669"/>
    <property type="project" value="UniProtKB-SubCell"/>
</dbReference>
<evidence type="ECO:0000256" key="3">
    <source>
        <dbReference type="ARBA" id="ARBA00023015"/>
    </source>
</evidence>
<keyword evidence="5 6" id="KW-0539">Nucleus</keyword>
<reference evidence="8 9" key="1">
    <citation type="submission" date="2024-04" db="EMBL/GenBank/DDBJ databases">
        <authorList>
            <person name="Fracassetti M."/>
        </authorList>
    </citation>
    <scope>NUCLEOTIDE SEQUENCE [LARGE SCALE GENOMIC DNA]</scope>
</reference>
<proteinExistence type="predicted"/>
<keyword evidence="4 6" id="KW-0804">Transcription</keyword>
<comment type="function">
    <text evidence="6">Transcriptional repressor that regulates multiple aspects of plant growth and development.</text>
</comment>
<evidence type="ECO:0000256" key="1">
    <source>
        <dbReference type="ARBA" id="ARBA00004123"/>
    </source>
</evidence>
<dbReference type="Proteomes" id="UP001497516">
    <property type="component" value="Chromosome 6"/>
</dbReference>
<sequence>MKGSGDRRQYHKEEVEKRAAAGGRGRFCCSRLSSFSPKDGYESEDWECYCCSSRACRRRRSWNHNSGSIHFDIHKSGRKQISTLEHTMVQHQLDQMIRDTTEQSYRRRMTEVTAAARRRGGRRTGCDAVAVTVTTTTTTAGIGTTMVVVEKCSEDPRQDFVDSVATMITANKLQNPNNLRALLDYYMSVNPQELHVMILDAFYQVCTDMFSSSKCYSYSADF</sequence>
<organism evidence="8 9">
    <name type="scientific">Linum trigynum</name>
    <dbReference type="NCBI Taxonomy" id="586398"/>
    <lineage>
        <taxon>Eukaryota</taxon>
        <taxon>Viridiplantae</taxon>
        <taxon>Streptophyta</taxon>
        <taxon>Embryophyta</taxon>
        <taxon>Tracheophyta</taxon>
        <taxon>Spermatophyta</taxon>
        <taxon>Magnoliopsida</taxon>
        <taxon>eudicotyledons</taxon>
        <taxon>Gunneridae</taxon>
        <taxon>Pentapetalae</taxon>
        <taxon>rosids</taxon>
        <taxon>fabids</taxon>
        <taxon>Malpighiales</taxon>
        <taxon>Linaceae</taxon>
        <taxon>Linum</taxon>
    </lineage>
</organism>
<dbReference type="PROSITE" id="PS51754">
    <property type="entry name" value="OVATE"/>
    <property type="match status" value="1"/>
</dbReference>
<dbReference type="PANTHER" id="PTHR33057:SF114">
    <property type="entry name" value="TRANSCRIPTION REPRESSOR-RELATED"/>
    <property type="match status" value="1"/>
</dbReference>
<evidence type="ECO:0000313" key="9">
    <source>
        <dbReference type="Proteomes" id="UP001497516"/>
    </source>
</evidence>
<feature type="domain" description="OVATE" evidence="7">
    <location>
        <begin position="149"/>
        <end position="208"/>
    </location>
</feature>
<evidence type="ECO:0000256" key="4">
    <source>
        <dbReference type="ARBA" id="ARBA00023163"/>
    </source>
</evidence>
<evidence type="ECO:0000256" key="6">
    <source>
        <dbReference type="RuleBase" id="RU367028"/>
    </source>
</evidence>
<evidence type="ECO:0000259" key="7">
    <source>
        <dbReference type="PROSITE" id="PS51754"/>
    </source>
</evidence>
<dbReference type="EMBL" id="OZ034819">
    <property type="protein sequence ID" value="CAL1397554.1"/>
    <property type="molecule type" value="Genomic_DNA"/>
</dbReference>
<dbReference type="InterPro" id="IPR038933">
    <property type="entry name" value="Ovate"/>
</dbReference>
<gene>
    <name evidence="8" type="ORF">LTRI10_LOCUS37845</name>
</gene>
<name>A0AAV2FHR7_9ROSI</name>
<comment type="subcellular location">
    <subcellularLocation>
        <location evidence="1 6">Nucleus</location>
    </subcellularLocation>
</comment>